<accession>E9HRR6</accession>
<evidence type="ECO:0000313" key="3">
    <source>
        <dbReference type="Proteomes" id="UP000000305"/>
    </source>
</evidence>
<dbReference type="AlphaFoldDB" id="E9HRR6"/>
<evidence type="ECO:0000256" key="1">
    <source>
        <dbReference type="SAM" id="Coils"/>
    </source>
</evidence>
<dbReference type="InParanoid" id="E9HRR6"/>
<sequence length="414" mass="47847">MDFISRLLTESQTRLSAVNLNKIEPDNFCTTKPVIDDGFMTTSEDKLNQQTILRFMAKVIEENNQILLEKERLTNQVSLLQSQLTDSNSKLRQYQNVHDELATTKSELEETKREMTDITVEKNLRLTNEDSRLRRELEDRPTNRLVSSRGELENLQVCLEQLDKVNEDLAVAKSEIESKNKTISDLETDNLRLAENVSQVRRKMEDIERLHLSNHAELEKLRVSREHISLFTEQQLDKVHKVLATNSSDLQLKDQTISELERENLRLAESNSQLRRQLEETNLLLVSSEAGLEELKVLRTGLQLDKVHEDLAAATREIESKNKIISELITELLRLAENNSQLRRELNDTARLLLSSQSEMEELRLLSRTEQPLDKVHEDLAVANRELESKNKIISELETENLRFAETSLSKWGS</sequence>
<keyword evidence="1" id="KW-0175">Coiled coil</keyword>
<feature type="coiled-coil region" evidence="1">
    <location>
        <begin position="155"/>
        <end position="210"/>
    </location>
</feature>
<organism evidence="2 3">
    <name type="scientific">Daphnia pulex</name>
    <name type="common">Water flea</name>
    <dbReference type="NCBI Taxonomy" id="6669"/>
    <lineage>
        <taxon>Eukaryota</taxon>
        <taxon>Metazoa</taxon>
        <taxon>Ecdysozoa</taxon>
        <taxon>Arthropoda</taxon>
        <taxon>Crustacea</taxon>
        <taxon>Branchiopoda</taxon>
        <taxon>Diplostraca</taxon>
        <taxon>Cladocera</taxon>
        <taxon>Anomopoda</taxon>
        <taxon>Daphniidae</taxon>
        <taxon>Daphnia</taxon>
    </lineage>
</organism>
<dbReference type="OrthoDB" id="10338612at2759"/>
<gene>
    <name evidence="2" type="ORF">DAPPUDRAFT_264514</name>
</gene>
<feature type="coiled-coil region" evidence="1">
    <location>
        <begin position="304"/>
        <end position="352"/>
    </location>
</feature>
<name>E9HRR6_DAPPU</name>
<evidence type="ECO:0000313" key="2">
    <source>
        <dbReference type="EMBL" id="EFX65575.1"/>
    </source>
</evidence>
<dbReference type="HOGENOM" id="CLU_568924_0_0_1"/>
<keyword evidence="3" id="KW-1185">Reference proteome</keyword>
<protein>
    <submittedName>
        <fullName evidence="2">Uncharacterized protein</fullName>
    </submittedName>
</protein>
<dbReference type="KEGG" id="dpx:DAPPUDRAFT_264514"/>
<dbReference type="Proteomes" id="UP000000305">
    <property type="component" value="Unassembled WGS sequence"/>
</dbReference>
<feature type="coiled-coil region" evidence="1">
    <location>
        <begin position="56"/>
        <end position="121"/>
    </location>
</feature>
<reference evidence="2 3" key="1">
    <citation type="journal article" date="2011" name="Science">
        <title>The ecoresponsive genome of Daphnia pulex.</title>
        <authorList>
            <person name="Colbourne J.K."/>
            <person name="Pfrender M.E."/>
            <person name="Gilbert D."/>
            <person name="Thomas W.K."/>
            <person name="Tucker A."/>
            <person name="Oakley T.H."/>
            <person name="Tokishita S."/>
            <person name="Aerts A."/>
            <person name="Arnold G.J."/>
            <person name="Basu M.K."/>
            <person name="Bauer D.J."/>
            <person name="Caceres C.E."/>
            <person name="Carmel L."/>
            <person name="Casola C."/>
            <person name="Choi J.H."/>
            <person name="Detter J.C."/>
            <person name="Dong Q."/>
            <person name="Dusheyko S."/>
            <person name="Eads B.D."/>
            <person name="Frohlich T."/>
            <person name="Geiler-Samerotte K.A."/>
            <person name="Gerlach D."/>
            <person name="Hatcher P."/>
            <person name="Jogdeo S."/>
            <person name="Krijgsveld J."/>
            <person name="Kriventseva E.V."/>
            <person name="Kultz D."/>
            <person name="Laforsch C."/>
            <person name="Lindquist E."/>
            <person name="Lopez J."/>
            <person name="Manak J.R."/>
            <person name="Muller J."/>
            <person name="Pangilinan J."/>
            <person name="Patwardhan R.P."/>
            <person name="Pitluck S."/>
            <person name="Pritham E.J."/>
            <person name="Rechtsteiner A."/>
            <person name="Rho M."/>
            <person name="Rogozin I.B."/>
            <person name="Sakarya O."/>
            <person name="Salamov A."/>
            <person name="Schaack S."/>
            <person name="Shapiro H."/>
            <person name="Shiga Y."/>
            <person name="Skalitzky C."/>
            <person name="Smith Z."/>
            <person name="Souvorov A."/>
            <person name="Sung W."/>
            <person name="Tang Z."/>
            <person name="Tsuchiya D."/>
            <person name="Tu H."/>
            <person name="Vos H."/>
            <person name="Wang M."/>
            <person name="Wolf Y.I."/>
            <person name="Yamagata H."/>
            <person name="Yamada T."/>
            <person name="Ye Y."/>
            <person name="Shaw J.R."/>
            <person name="Andrews J."/>
            <person name="Crease T.J."/>
            <person name="Tang H."/>
            <person name="Lucas S.M."/>
            <person name="Robertson H.M."/>
            <person name="Bork P."/>
            <person name="Koonin E.V."/>
            <person name="Zdobnov E.M."/>
            <person name="Grigoriev I.V."/>
            <person name="Lynch M."/>
            <person name="Boore J.L."/>
        </authorList>
    </citation>
    <scope>NUCLEOTIDE SEQUENCE [LARGE SCALE GENOMIC DNA]</scope>
</reference>
<proteinExistence type="predicted"/>
<dbReference type="PhylomeDB" id="E9HRR6"/>
<dbReference type="FunCoup" id="E9HRR6">
    <property type="interactions" value="813"/>
</dbReference>
<dbReference type="EMBL" id="GL732740">
    <property type="protein sequence ID" value="EFX65575.1"/>
    <property type="molecule type" value="Genomic_DNA"/>
</dbReference>